<proteinExistence type="predicted"/>
<organism evidence="1">
    <name type="scientific">marine sediment metagenome</name>
    <dbReference type="NCBI Taxonomy" id="412755"/>
    <lineage>
        <taxon>unclassified sequences</taxon>
        <taxon>metagenomes</taxon>
        <taxon>ecological metagenomes</taxon>
    </lineage>
</organism>
<comment type="caution">
    <text evidence="1">The sequence shown here is derived from an EMBL/GenBank/DDBJ whole genome shotgun (WGS) entry which is preliminary data.</text>
</comment>
<evidence type="ECO:0000313" key="1">
    <source>
        <dbReference type="EMBL" id="GAI06952.1"/>
    </source>
</evidence>
<reference evidence="1" key="1">
    <citation type="journal article" date="2014" name="Front. Microbiol.">
        <title>High frequency of phylogenetically diverse reductive dehalogenase-homologous genes in deep subseafloor sedimentary metagenomes.</title>
        <authorList>
            <person name="Kawai M."/>
            <person name="Futagami T."/>
            <person name="Toyoda A."/>
            <person name="Takaki Y."/>
            <person name="Nishi S."/>
            <person name="Hori S."/>
            <person name="Arai W."/>
            <person name="Tsubouchi T."/>
            <person name="Morono Y."/>
            <person name="Uchiyama I."/>
            <person name="Ito T."/>
            <person name="Fujiyama A."/>
            <person name="Inagaki F."/>
            <person name="Takami H."/>
        </authorList>
    </citation>
    <scope>NUCLEOTIDE SEQUENCE</scope>
    <source>
        <strain evidence="1">Expedition CK06-06</strain>
    </source>
</reference>
<accession>X1KIU5</accession>
<name>X1KIU5_9ZZZZ</name>
<dbReference type="AlphaFoldDB" id="X1KIU5"/>
<feature type="non-terminal residue" evidence="1">
    <location>
        <position position="1"/>
    </location>
</feature>
<dbReference type="EMBL" id="BARV01010020">
    <property type="protein sequence ID" value="GAI06952.1"/>
    <property type="molecule type" value="Genomic_DNA"/>
</dbReference>
<protein>
    <submittedName>
        <fullName evidence="1">Uncharacterized protein</fullName>
    </submittedName>
</protein>
<sequence>QQLEVGIGYVTGAGNECSFVPYRWITKFKLKSPPWYPLRMIYPEGITGTLEITTEDAWTFLYRYRTRRRLEWEAEERSVKELLQFFIARCGLDFDVISQSDAVQNFKPEFSVRTGTSYRTAIKNLLKMVPDQLVFREGKVLLRNPTTEEAVDWTYHTIIGTALLIFRGDYGETAIDPNRAEVWGDTFMKMAANWPQVGKVRDRLVRVTSPTYPDITRAGERADAELRRAEILTGGESSMNAPMNCGLEPWDVLQITDLNAGVTAIRRRVRRIKAYWNARHWSYQQIISLGSD</sequence>
<gene>
    <name evidence="1" type="ORF">S06H3_19551</name>
</gene>